<reference evidence="2 3" key="1">
    <citation type="journal article" date="2020" name="Int. J. Syst. Evol. Microbiol.">
        <title>Novel acetic acid bacteria from cider fermentations: Acetobacter conturbans sp. nov. and Acetobacter fallax sp. nov.</title>
        <authorList>
            <person name="Sombolestani A.S."/>
            <person name="Cleenwerck I."/>
            <person name="Cnockaert M."/>
            <person name="Borremans W."/>
            <person name="Wieme A.D."/>
            <person name="De Vuyst L."/>
            <person name="Vandamme P."/>
        </authorList>
    </citation>
    <scope>NUCLEOTIDE SEQUENCE [LARGE SCALE GENOMIC DNA]</scope>
    <source>
        <strain evidence="2 3">LMG 1627</strain>
    </source>
</reference>
<protein>
    <submittedName>
        <fullName evidence="2">Glycosyltransferase</fullName>
    </submittedName>
</protein>
<organism evidence="2 3">
    <name type="scientific">Acetobacter conturbans</name>
    <dbReference type="NCBI Taxonomy" id="1737472"/>
    <lineage>
        <taxon>Bacteria</taxon>
        <taxon>Pseudomonadati</taxon>
        <taxon>Pseudomonadota</taxon>
        <taxon>Alphaproteobacteria</taxon>
        <taxon>Acetobacterales</taxon>
        <taxon>Acetobacteraceae</taxon>
        <taxon>Acetobacter</taxon>
    </lineage>
</organism>
<comment type="caution">
    <text evidence="2">The sequence shown here is derived from an EMBL/GenBank/DDBJ whole genome shotgun (WGS) entry which is preliminary data.</text>
</comment>
<name>A0ABX0K4E5_9PROT</name>
<evidence type="ECO:0000313" key="3">
    <source>
        <dbReference type="Proteomes" id="UP000631653"/>
    </source>
</evidence>
<gene>
    <name evidence="2" type="ORF">GOB81_12930</name>
</gene>
<keyword evidence="3" id="KW-1185">Reference proteome</keyword>
<dbReference type="PANTHER" id="PTHR43646">
    <property type="entry name" value="GLYCOSYLTRANSFERASE"/>
    <property type="match status" value="1"/>
</dbReference>
<accession>A0ABX0K4E5</accession>
<dbReference type="Pfam" id="PF00535">
    <property type="entry name" value="Glycos_transf_2"/>
    <property type="match status" value="1"/>
</dbReference>
<dbReference type="InterPro" id="IPR029044">
    <property type="entry name" value="Nucleotide-diphossugar_trans"/>
</dbReference>
<dbReference type="EMBL" id="WOSY01000013">
    <property type="protein sequence ID" value="NHN89518.1"/>
    <property type="molecule type" value="Genomic_DNA"/>
</dbReference>
<dbReference type="PANTHER" id="PTHR43646:SF3">
    <property type="entry name" value="SLR1566 PROTEIN"/>
    <property type="match status" value="1"/>
</dbReference>
<dbReference type="InterPro" id="IPR001173">
    <property type="entry name" value="Glyco_trans_2-like"/>
</dbReference>
<feature type="domain" description="Glycosyltransferase 2-like" evidence="1">
    <location>
        <begin position="40"/>
        <end position="172"/>
    </location>
</feature>
<evidence type="ECO:0000313" key="2">
    <source>
        <dbReference type="EMBL" id="NHN89518.1"/>
    </source>
</evidence>
<dbReference type="Proteomes" id="UP000631653">
    <property type="component" value="Unassembled WGS sequence"/>
</dbReference>
<dbReference type="RefSeq" id="WP_173570848.1">
    <property type="nucleotide sequence ID" value="NZ_WOSY01000013.1"/>
</dbReference>
<proteinExistence type="predicted"/>
<evidence type="ECO:0000259" key="1">
    <source>
        <dbReference type="Pfam" id="PF00535"/>
    </source>
</evidence>
<dbReference type="SUPFAM" id="SSF53448">
    <property type="entry name" value="Nucleotide-diphospho-sugar transferases"/>
    <property type="match status" value="1"/>
</dbReference>
<dbReference type="Gene3D" id="3.90.550.10">
    <property type="entry name" value="Spore Coat Polysaccharide Biosynthesis Protein SpsA, Chain A"/>
    <property type="match status" value="1"/>
</dbReference>
<sequence>MRKSVDRLVFAAALLPLALTVSNFFRLRPSPAKGPRAALSVLIPARNEANTIRGAIEAVLKSHDITIELLVFDDHSTDGTMEILRSCHDPRLRILSSAALPKGWCGKTHACAQLAAAAQHDLMLFVDADVRLNPDALNRLCRLMAAHPNVALLSGVPRQITATFLEWLLLPFIHVLLLGYLPMWLDSGRRPAFAAACGQLIMVRREAYHVSGGHTGIKARLHDGLALARQFRRSGQKTMLFDASTIASCRMYQNASEVWNGLLKNASEGIATPKGLPIWTVLIGAGQVLPFLMRWTPLSLAAMAMTLLTRSLIALRFRQGWKTVLLSPVGAATLLILQWQALLGHCLGHAPQWRGRSYPRRTS</sequence>